<accession>X1K5D2</accession>
<evidence type="ECO:0000313" key="2">
    <source>
        <dbReference type="EMBL" id="GAI02242.1"/>
    </source>
</evidence>
<evidence type="ECO:0000259" key="1">
    <source>
        <dbReference type="Pfam" id="PF01326"/>
    </source>
</evidence>
<dbReference type="InterPro" id="IPR013815">
    <property type="entry name" value="ATP_grasp_subdomain_1"/>
</dbReference>
<dbReference type="PANTHER" id="PTHR22931:SF9">
    <property type="entry name" value="PYRUVATE, PHOSPHATE DIKINASE 1, CHLOROPLASTIC"/>
    <property type="match status" value="1"/>
</dbReference>
<comment type="caution">
    <text evidence="2">The sequence shown here is derived from an EMBL/GenBank/DDBJ whole genome shotgun (WGS) entry which is preliminary data.</text>
</comment>
<organism evidence="2">
    <name type="scientific">marine sediment metagenome</name>
    <dbReference type="NCBI Taxonomy" id="412755"/>
    <lineage>
        <taxon>unclassified sequences</taxon>
        <taxon>metagenomes</taxon>
        <taxon>ecological metagenomes</taxon>
    </lineage>
</organism>
<dbReference type="PANTHER" id="PTHR22931">
    <property type="entry name" value="PHOSPHOENOLPYRUVATE DIKINASE-RELATED"/>
    <property type="match status" value="1"/>
</dbReference>
<reference evidence="2" key="1">
    <citation type="journal article" date="2014" name="Front. Microbiol.">
        <title>High frequency of phylogenetically diverse reductive dehalogenase-homologous genes in deep subseafloor sedimentary metagenomes.</title>
        <authorList>
            <person name="Kawai M."/>
            <person name="Futagami T."/>
            <person name="Toyoda A."/>
            <person name="Takaki Y."/>
            <person name="Nishi S."/>
            <person name="Hori S."/>
            <person name="Arai W."/>
            <person name="Tsubouchi T."/>
            <person name="Morono Y."/>
            <person name="Uchiyama I."/>
            <person name="Ito T."/>
            <person name="Fujiyama A."/>
            <person name="Inagaki F."/>
            <person name="Takami H."/>
        </authorList>
    </citation>
    <scope>NUCLEOTIDE SEQUENCE</scope>
    <source>
        <strain evidence="2">Expedition CK06-06</strain>
    </source>
</reference>
<dbReference type="GO" id="GO:0016301">
    <property type="term" value="F:kinase activity"/>
    <property type="evidence" value="ECO:0007669"/>
    <property type="project" value="InterPro"/>
</dbReference>
<proteinExistence type="predicted"/>
<sequence length="88" mass="9843">LDMAKDAVFASWNTKRAINYRKINRIPEHWGTAVNVQIMVFGNMGNDSGTGVGFTRDPATGEKKIYGEYLLNAQGEDVVGGIRRWRVI</sequence>
<gene>
    <name evidence="2" type="ORF">S06H3_22545</name>
</gene>
<feature type="domain" description="Pyruvate phosphate dikinase AMP/ATP-binding" evidence="1">
    <location>
        <begin position="6"/>
        <end position="83"/>
    </location>
</feature>
<dbReference type="InterPro" id="IPR002192">
    <property type="entry name" value="PPDK_AMP/ATP-bd"/>
</dbReference>
<dbReference type="Gene3D" id="3.30.470.20">
    <property type="entry name" value="ATP-grasp fold, B domain"/>
    <property type="match status" value="1"/>
</dbReference>
<dbReference type="Pfam" id="PF01326">
    <property type="entry name" value="PPDK_N"/>
    <property type="match status" value="1"/>
</dbReference>
<dbReference type="GO" id="GO:0005524">
    <property type="term" value="F:ATP binding"/>
    <property type="evidence" value="ECO:0007669"/>
    <property type="project" value="InterPro"/>
</dbReference>
<dbReference type="InterPro" id="IPR010121">
    <property type="entry name" value="Pyruvate_phosphate_dikinase"/>
</dbReference>
<dbReference type="SUPFAM" id="SSF56059">
    <property type="entry name" value="Glutathione synthetase ATP-binding domain-like"/>
    <property type="match status" value="1"/>
</dbReference>
<dbReference type="GO" id="GO:0050242">
    <property type="term" value="F:pyruvate, phosphate dikinase activity"/>
    <property type="evidence" value="ECO:0007669"/>
    <property type="project" value="InterPro"/>
</dbReference>
<protein>
    <recommendedName>
        <fullName evidence="1">Pyruvate phosphate dikinase AMP/ATP-binding domain-containing protein</fullName>
    </recommendedName>
</protein>
<dbReference type="AlphaFoldDB" id="X1K5D2"/>
<dbReference type="Gene3D" id="3.30.1490.20">
    <property type="entry name" value="ATP-grasp fold, A domain"/>
    <property type="match status" value="1"/>
</dbReference>
<name>X1K5D2_9ZZZZ</name>
<feature type="non-terminal residue" evidence="2">
    <location>
        <position position="1"/>
    </location>
</feature>
<dbReference type="EMBL" id="BARV01012070">
    <property type="protein sequence ID" value="GAI02242.1"/>
    <property type="molecule type" value="Genomic_DNA"/>
</dbReference>